<dbReference type="OrthoDB" id="10010764at2759"/>
<dbReference type="GO" id="GO:0005576">
    <property type="term" value="C:extracellular region"/>
    <property type="evidence" value="ECO:0007669"/>
    <property type="project" value="TreeGrafter"/>
</dbReference>
<comment type="similarity">
    <text evidence="2 11">Belongs to the glypican family.</text>
</comment>
<evidence type="ECO:0000256" key="2">
    <source>
        <dbReference type="ARBA" id="ARBA00010260"/>
    </source>
</evidence>
<evidence type="ECO:0000256" key="9">
    <source>
        <dbReference type="ARBA" id="ARBA00023207"/>
    </source>
</evidence>
<dbReference type="GO" id="GO:0098552">
    <property type="term" value="C:side of membrane"/>
    <property type="evidence" value="ECO:0007669"/>
    <property type="project" value="UniProtKB-KW"/>
</dbReference>
<evidence type="ECO:0000256" key="8">
    <source>
        <dbReference type="ARBA" id="ARBA00023180"/>
    </source>
</evidence>
<evidence type="ECO:0000256" key="1">
    <source>
        <dbReference type="ARBA" id="ARBA00004609"/>
    </source>
</evidence>
<keyword evidence="10" id="KW-0449">Lipoprotein</keyword>
<dbReference type="Pfam" id="PF01153">
    <property type="entry name" value="Glypican"/>
    <property type="match status" value="1"/>
</dbReference>
<evidence type="ECO:0000256" key="5">
    <source>
        <dbReference type="ARBA" id="ARBA00022729"/>
    </source>
</evidence>
<protein>
    <submittedName>
        <fullName evidence="12">Glypican-5</fullName>
    </submittedName>
</protein>
<evidence type="ECO:0000256" key="10">
    <source>
        <dbReference type="ARBA" id="ARBA00023288"/>
    </source>
</evidence>
<evidence type="ECO:0000313" key="12">
    <source>
        <dbReference type="EMBL" id="CAB4029361.1"/>
    </source>
</evidence>
<keyword evidence="6" id="KW-0654">Proteoglycan</keyword>
<keyword evidence="5" id="KW-0732">Signal</keyword>
<evidence type="ECO:0000256" key="11">
    <source>
        <dbReference type="RuleBase" id="RU003518"/>
    </source>
</evidence>
<dbReference type="PANTHER" id="PTHR10822:SF29">
    <property type="entry name" value="DIVISION ABNORMALLY DELAYED PROTEIN"/>
    <property type="match status" value="1"/>
</dbReference>
<dbReference type="InterPro" id="IPR016024">
    <property type="entry name" value="ARM-type_fold"/>
</dbReference>
<organism evidence="12 13">
    <name type="scientific">Paramuricea clavata</name>
    <name type="common">Red gorgonian</name>
    <name type="synonym">Violescent sea-whip</name>
    <dbReference type="NCBI Taxonomy" id="317549"/>
    <lineage>
        <taxon>Eukaryota</taxon>
        <taxon>Metazoa</taxon>
        <taxon>Cnidaria</taxon>
        <taxon>Anthozoa</taxon>
        <taxon>Octocorallia</taxon>
        <taxon>Malacalcyonacea</taxon>
        <taxon>Plexauridae</taxon>
        <taxon>Paramuricea</taxon>
    </lineage>
</organism>
<dbReference type="Proteomes" id="UP001152795">
    <property type="component" value="Unassembled WGS sequence"/>
</dbReference>
<keyword evidence="8" id="KW-0325">Glycoprotein</keyword>
<evidence type="ECO:0000256" key="3">
    <source>
        <dbReference type="ARBA" id="ARBA00022475"/>
    </source>
</evidence>
<keyword evidence="3" id="KW-1003">Cell membrane</keyword>
<evidence type="ECO:0000256" key="4">
    <source>
        <dbReference type="ARBA" id="ARBA00022622"/>
    </source>
</evidence>
<evidence type="ECO:0000256" key="6">
    <source>
        <dbReference type="ARBA" id="ARBA00022974"/>
    </source>
</evidence>
<dbReference type="GO" id="GO:1905475">
    <property type="term" value="P:regulation of protein localization to membrane"/>
    <property type="evidence" value="ECO:0007669"/>
    <property type="project" value="TreeGrafter"/>
</dbReference>
<proteinExistence type="inferred from homology"/>
<evidence type="ECO:0000256" key="7">
    <source>
        <dbReference type="ARBA" id="ARBA00023136"/>
    </source>
</evidence>
<keyword evidence="13" id="KW-1185">Reference proteome</keyword>
<comment type="subcellular location">
    <subcellularLocation>
        <location evidence="1">Cell membrane</location>
        <topology evidence="1">Lipid-anchor</topology>
        <topology evidence="1">GPI-anchor</topology>
    </subcellularLocation>
</comment>
<keyword evidence="9" id="KW-0357">Heparan sulfate</keyword>
<dbReference type="SUPFAM" id="SSF48371">
    <property type="entry name" value="ARM repeat"/>
    <property type="match status" value="1"/>
</dbReference>
<keyword evidence="4" id="KW-0336">GPI-anchor</keyword>
<reference evidence="12" key="1">
    <citation type="submission" date="2020-04" db="EMBL/GenBank/DDBJ databases">
        <authorList>
            <person name="Alioto T."/>
            <person name="Alioto T."/>
            <person name="Gomez Garrido J."/>
        </authorList>
    </citation>
    <scope>NUCLEOTIDE SEQUENCE</scope>
    <source>
        <strain evidence="12">A484AB</strain>
    </source>
</reference>
<dbReference type="GO" id="GO:0009986">
    <property type="term" value="C:cell surface"/>
    <property type="evidence" value="ECO:0007669"/>
    <property type="project" value="TreeGrafter"/>
</dbReference>
<name>A0A6S7JFU6_PARCT</name>
<dbReference type="EMBL" id="CACRXK020016125">
    <property type="protein sequence ID" value="CAB4029361.1"/>
    <property type="molecule type" value="Genomic_DNA"/>
</dbReference>
<dbReference type="GO" id="GO:0005886">
    <property type="term" value="C:plasma membrane"/>
    <property type="evidence" value="ECO:0007669"/>
    <property type="project" value="UniProtKB-SubCell"/>
</dbReference>
<evidence type="ECO:0000313" key="13">
    <source>
        <dbReference type="Proteomes" id="UP001152795"/>
    </source>
</evidence>
<gene>
    <name evidence="12" type="ORF">PACLA_8A087843</name>
</gene>
<dbReference type="GO" id="GO:0016477">
    <property type="term" value="P:cell migration"/>
    <property type="evidence" value="ECO:0007669"/>
    <property type="project" value="TreeGrafter"/>
</dbReference>
<comment type="caution">
    <text evidence="12">The sequence shown here is derived from an EMBL/GenBank/DDBJ whole genome shotgun (WGS) entry which is preliminary data.</text>
</comment>
<keyword evidence="7" id="KW-0472">Membrane</keyword>
<dbReference type="AlphaFoldDB" id="A0A6S7JFU6"/>
<sequence>MLHSSVYIAIFLLVNLNYLIECGGRRQTACPKELNAFSVPNTTGNASSDTRPDICSSNTSCCNKSIEDEMKTQITKRLMNLIHGRNERVRRQFKDVYDDLKGLFQSGLEKTSKSAIESLESQAKRGIAQRTKPLIRTLFDDLRTSVTNKDLHVQNSTTTFFRNFYPIVYQYSVVGQTLPGEFAECLKNNVNLIMPFKDVPQTLTAFLIKKLQPVQQVLRSLQTIGHVLDVIDNVQLSNECTSALVKMSYCSLCDGFSDVKPCPEYCTTIVSSCLEPYSQIEHEWSSFINKLENFHKLLAKSLDVSAMFTKLQAFLSDSISHASHSKVATKVRNHDREYD</sequence>
<dbReference type="GO" id="GO:0090263">
    <property type="term" value="P:positive regulation of canonical Wnt signaling pathway"/>
    <property type="evidence" value="ECO:0007669"/>
    <property type="project" value="TreeGrafter"/>
</dbReference>
<accession>A0A6S7JFU6</accession>
<dbReference type="PANTHER" id="PTHR10822">
    <property type="entry name" value="GLYPICAN"/>
    <property type="match status" value="1"/>
</dbReference>
<dbReference type="InterPro" id="IPR001863">
    <property type="entry name" value="Glypican"/>
</dbReference>